<keyword evidence="5" id="KW-0131">Cell cycle</keyword>
<evidence type="ECO:0000256" key="1">
    <source>
        <dbReference type="ARBA" id="ARBA00004123"/>
    </source>
</evidence>
<comment type="caution">
    <text evidence="7">The sequence shown here is derived from an EMBL/GenBank/DDBJ whole genome shotgun (WGS) entry which is preliminary data.</text>
</comment>
<name>A0ABD6EEU5_9BILA</name>
<sequence length="180" mass="20715">MNTSLQVLPSVSSISHVYPTKKSARRCLFGRSDPKKNDLWLNEKLKAMRDEYEAKWSFDFVNDVPIISSSPQYSYNLVDAATVPSFYRMTYCPPDRFANIENEGISPVSSDSDYSMDDSIQKTPERCATVPTKQTKITSYMHVRCHKRLQRHAKVDDLSSNKNRTRGVVSLADRFRTRLH</sequence>
<evidence type="ECO:0000256" key="3">
    <source>
        <dbReference type="ARBA" id="ARBA00023013"/>
    </source>
</evidence>
<organism evidence="7 8">
    <name type="scientific">Gnathostoma spinigerum</name>
    <dbReference type="NCBI Taxonomy" id="75299"/>
    <lineage>
        <taxon>Eukaryota</taxon>
        <taxon>Metazoa</taxon>
        <taxon>Ecdysozoa</taxon>
        <taxon>Nematoda</taxon>
        <taxon>Chromadorea</taxon>
        <taxon>Rhabditida</taxon>
        <taxon>Spirurina</taxon>
        <taxon>Gnathostomatomorpha</taxon>
        <taxon>Gnathostomatoidea</taxon>
        <taxon>Gnathostomatidae</taxon>
        <taxon>Gnathostoma</taxon>
    </lineage>
</organism>
<keyword evidence="4" id="KW-0539">Nucleus</keyword>
<comment type="subcellular location">
    <subcellularLocation>
        <location evidence="1">Nucleus</location>
    </subcellularLocation>
</comment>
<dbReference type="PANTHER" id="PTHR10265:SF45">
    <property type="entry name" value="DACAPO"/>
    <property type="match status" value="1"/>
</dbReference>
<evidence type="ECO:0000313" key="7">
    <source>
        <dbReference type="EMBL" id="MFH4978468.1"/>
    </source>
</evidence>
<dbReference type="EMBL" id="JBGFUD010003231">
    <property type="protein sequence ID" value="MFH4978468.1"/>
    <property type="molecule type" value="Genomic_DNA"/>
</dbReference>
<dbReference type="GO" id="GO:0005634">
    <property type="term" value="C:nucleus"/>
    <property type="evidence" value="ECO:0007669"/>
    <property type="project" value="UniProtKB-SubCell"/>
</dbReference>
<gene>
    <name evidence="7" type="ORF">AB6A40_005177</name>
</gene>
<protein>
    <recommendedName>
        <fullName evidence="6">Cyclin-dependent kinase inhibitor domain-containing protein</fullName>
    </recommendedName>
</protein>
<evidence type="ECO:0000256" key="2">
    <source>
        <dbReference type="ARBA" id="ARBA00006726"/>
    </source>
</evidence>
<evidence type="ECO:0000313" key="8">
    <source>
        <dbReference type="Proteomes" id="UP001608902"/>
    </source>
</evidence>
<dbReference type="Gene3D" id="4.10.365.10">
    <property type="entry name" value="p27"/>
    <property type="match status" value="1"/>
</dbReference>
<proteinExistence type="inferred from homology"/>
<evidence type="ECO:0000256" key="5">
    <source>
        <dbReference type="ARBA" id="ARBA00023306"/>
    </source>
</evidence>
<evidence type="ECO:0000256" key="4">
    <source>
        <dbReference type="ARBA" id="ARBA00023242"/>
    </source>
</evidence>
<accession>A0ABD6EEU5</accession>
<dbReference type="Proteomes" id="UP001608902">
    <property type="component" value="Unassembled WGS sequence"/>
</dbReference>
<dbReference type="PANTHER" id="PTHR10265">
    <property type="entry name" value="CYCLIN-DEPENDENT KINASE INHIBITOR 1"/>
    <property type="match status" value="1"/>
</dbReference>
<reference evidence="7 8" key="1">
    <citation type="submission" date="2024-08" db="EMBL/GenBank/DDBJ databases">
        <title>Gnathostoma spinigerum genome.</title>
        <authorList>
            <person name="Gonzalez-Bertolin B."/>
            <person name="Monzon S."/>
            <person name="Zaballos A."/>
            <person name="Jimenez P."/>
            <person name="Dekumyoy P."/>
            <person name="Varona S."/>
            <person name="Cuesta I."/>
            <person name="Sumanam S."/>
            <person name="Adisakwattana P."/>
            <person name="Gasser R.B."/>
            <person name="Hernandez-Gonzalez A."/>
            <person name="Young N.D."/>
            <person name="Perteguer M.J."/>
        </authorList>
    </citation>
    <scope>NUCLEOTIDE SEQUENCE [LARGE SCALE GENOMIC DNA]</scope>
    <source>
        <strain evidence="7">AL3</strain>
        <tissue evidence="7">Liver</tissue>
    </source>
</reference>
<keyword evidence="3" id="KW-0649">Protein kinase inhibitor</keyword>
<dbReference type="GO" id="GO:0004860">
    <property type="term" value="F:protein kinase inhibitor activity"/>
    <property type="evidence" value="ECO:0007669"/>
    <property type="project" value="UniProtKB-KW"/>
</dbReference>
<keyword evidence="8" id="KW-1185">Reference proteome</keyword>
<dbReference type="AlphaFoldDB" id="A0ABD6EEU5"/>
<dbReference type="InterPro" id="IPR003175">
    <property type="entry name" value="CDI_dom"/>
</dbReference>
<feature type="domain" description="Cyclin-dependent kinase inhibitor" evidence="6">
    <location>
        <begin position="27"/>
        <end position="68"/>
    </location>
</feature>
<comment type="similarity">
    <text evidence="2">Belongs to the CDI family.</text>
</comment>
<evidence type="ECO:0000259" key="6">
    <source>
        <dbReference type="Pfam" id="PF02234"/>
    </source>
</evidence>
<dbReference type="Pfam" id="PF02234">
    <property type="entry name" value="CDI"/>
    <property type="match status" value="1"/>
</dbReference>
<dbReference type="InterPro" id="IPR044898">
    <property type="entry name" value="CDI_dom_sf"/>
</dbReference>